<sequence length="90" mass="10311">GIAVSQTFIKDLGLKQSPARSTMSDGNKKRTWKVFEALYYQLLKHFEKILISQNNRVLIEEVKNKTIKLIDSTTISLCLSMFNLAKYRSG</sequence>
<dbReference type="EMBL" id="UOGD01000422">
    <property type="protein sequence ID" value="VAX28656.1"/>
    <property type="molecule type" value="Genomic_DNA"/>
</dbReference>
<protein>
    <submittedName>
        <fullName evidence="1">Uncharacterized protein</fullName>
    </submittedName>
</protein>
<evidence type="ECO:0000313" key="1">
    <source>
        <dbReference type="EMBL" id="VAX28656.1"/>
    </source>
</evidence>
<organism evidence="1">
    <name type="scientific">hydrothermal vent metagenome</name>
    <dbReference type="NCBI Taxonomy" id="652676"/>
    <lineage>
        <taxon>unclassified sequences</taxon>
        <taxon>metagenomes</taxon>
        <taxon>ecological metagenomes</taxon>
    </lineage>
</organism>
<gene>
    <name evidence="1" type="ORF">MNBD_IGNAVI01-1393</name>
</gene>
<proteinExistence type="predicted"/>
<feature type="non-terminal residue" evidence="1">
    <location>
        <position position="1"/>
    </location>
</feature>
<accession>A0A3B1CDV1</accession>
<name>A0A3B1CDV1_9ZZZZ</name>
<dbReference type="AlphaFoldDB" id="A0A3B1CDV1"/>
<reference evidence="1" key="1">
    <citation type="submission" date="2018-06" db="EMBL/GenBank/DDBJ databases">
        <authorList>
            <person name="Zhirakovskaya E."/>
        </authorList>
    </citation>
    <scope>NUCLEOTIDE SEQUENCE</scope>
</reference>